<feature type="domain" description="Immunoglobulin-like beta-sandwich" evidence="2">
    <location>
        <begin position="303"/>
        <end position="369"/>
    </location>
</feature>
<dbReference type="RefSeq" id="XP_022344661.1">
    <property type="nucleotide sequence ID" value="XM_022488953.1"/>
</dbReference>
<proteinExistence type="predicted"/>
<dbReference type="InterPro" id="IPR013783">
    <property type="entry name" value="Ig-like_fold"/>
</dbReference>
<dbReference type="SUPFAM" id="SSF48726">
    <property type="entry name" value="Immunoglobulin"/>
    <property type="match status" value="1"/>
</dbReference>
<dbReference type="GeneID" id="111137487"/>
<dbReference type="CDD" id="cd00096">
    <property type="entry name" value="Ig"/>
    <property type="match status" value="1"/>
</dbReference>
<reference evidence="4" key="1">
    <citation type="submission" date="2025-08" db="UniProtKB">
        <authorList>
            <consortium name="RefSeq"/>
        </authorList>
    </citation>
    <scope>IDENTIFICATION</scope>
    <source>
        <tissue evidence="4">Whole sample</tissue>
    </source>
</reference>
<evidence type="ECO:0000313" key="4">
    <source>
        <dbReference type="RefSeq" id="XP_022344661.1"/>
    </source>
</evidence>
<name>A0A8B8EXE9_CRAVI</name>
<dbReference type="InterPro" id="IPR013151">
    <property type="entry name" value="Immunoglobulin_dom"/>
</dbReference>
<feature type="signal peptide" evidence="1">
    <location>
        <begin position="1"/>
        <end position="20"/>
    </location>
</feature>
<dbReference type="InterPro" id="IPR036179">
    <property type="entry name" value="Ig-like_dom_sf"/>
</dbReference>
<keyword evidence="1" id="KW-0732">Signal</keyword>
<keyword evidence="3" id="KW-1185">Reference proteome</keyword>
<organism evidence="3 4">
    <name type="scientific">Crassostrea virginica</name>
    <name type="common">Eastern oyster</name>
    <dbReference type="NCBI Taxonomy" id="6565"/>
    <lineage>
        <taxon>Eukaryota</taxon>
        <taxon>Metazoa</taxon>
        <taxon>Spiralia</taxon>
        <taxon>Lophotrochozoa</taxon>
        <taxon>Mollusca</taxon>
        <taxon>Bivalvia</taxon>
        <taxon>Autobranchia</taxon>
        <taxon>Pteriomorphia</taxon>
        <taxon>Ostreida</taxon>
        <taxon>Ostreoidea</taxon>
        <taxon>Ostreidae</taxon>
        <taxon>Crassostrea</taxon>
    </lineage>
</organism>
<evidence type="ECO:0000259" key="2">
    <source>
        <dbReference type="Pfam" id="PF00047"/>
    </source>
</evidence>
<dbReference type="Proteomes" id="UP000694844">
    <property type="component" value="Chromosome 5"/>
</dbReference>
<evidence type="ECO:0000256" key="1">
    <source>
        <dbReference type="SAM" id="SignalP"/>
    </source>
</evidence>
<dbReference type="OrthoDB" id="6154154at2759"/>
<protein>
    <submittedName>
        <fullName evidence="4">Uncharacterized protein LOC111137487 isoform X1</fullName>
    </submittedName>
</protein>
<evidence type="ECO:0000313" key="3">
    <source>
        <dbReference type="Proteomes" id="UP000694844"/>
    </source>
</evidence>
<dbReference type="Gene3D" id="2.60.40.10">
    <property type="entry name" value="Immunoglobulins"/>
    <property type="match status" value="1"/>
</dbReference>
<accession>A0A8B8EXE9</accession>
<dbReference type="AlphaFoldDB" id="A0A8B8EXE9"/>
<dbReference type="KEGG" id="cvn:111137487"/>
<dbReference type="Pfam" id="PF00047">
    <property type="entry name" value="ig"/>
    <property type="match status" value="1"/>
</dbReference>
<gene>
    <name evidence="4" type="primary">LOC111137487</name>
</gene>
<feature type="chain" id="PRO_5034781806" evidence="1">
    <location>
        <begin position="21"/>
        <end position="481"/>
    </location>
</feature>
<sequence length="481" mass="54262">MNLSACLSCCLLSCFGLISGYQSVFEEVQGLKNGQKEIKSLLLEVLKELKDTKGTDSTAVKPMKWYEGGSSLLSVRRATSGDFIRFEVELSVSPKEEVYWILDYNIVEVMDIEFGTSITRRNNSTLYAINAPVSSEFLMITTINPENVIVRYQLDIKAVDANLTISDPRSCQASIHDVNSTYAGAYYRCTPDLDSRDFWFQDIGLYRKSEDGEVKYKHISGTQDSNPYLNVTFERNSTSSATLVFGKEFVDRTKTFLFLISLLTMETNTIVKSISYAYFKDISPVKNDDEYGFMDSHQKPEPLEGELLTVYCEAIGRHPPPVKLERNGKAISEVDGVSIRHSRTNLSSFSYVTFHPVTKNAEGSYSCVGDGDVKKVFPLFKIELKPRVHYGSQSVFNETDMSVRLVVEGSKGVSLNCSSPDQEGDITFDKVEKTTLSRWSERLEVQFQRPFVIPESFGWQQIICTATDKNGEASFEHFFQT</sequence>